<name>A0A9D2SPJ2_9FIRM</name>
<evidence type="ECO:0000313" key="2">
    <source>
        <dbReference type="Proteomes" id="UP000823891"/>
    </source>
</evidence>
<sequence length="240" mass="27469">MTNGMKAGTQKRPDRCGDFPREDEIWRIVPVKPPVVRRQCPGCRAGLFESTGKFRVNANKGRLDVWLIYSCVRCKRTWNMEILERTDTRKISEQERKGFQENDGETALRSACDSRLLQRNRAEALWKTMEYQVERSPWRKMGAEKDGPKERSVRTCAVALQNEYHLPVRIGKLLAGELGLSRKALEALAESGRLILPEGWTLRTKPGEGALQKHAVLLFLLSESDGNQITVGKEKYLYDY</sequence>
<accession>A0A9D2SPJ2</accession>
<gene>
    <name evidence="1" type="ORF">H9761_07200</name>
</gene>
<dbReference type="EMBL" id="DWWS01000024">
    <property type="protein sequence ID" value="HJC23473.1"/>
    <property type="molecule type" value="Genomic_DNA"/>
</dbReference>
<dbReference type="Pfam" id="PF06353">
    <property type="entry name" value="DUF1062"/>
    <property type="match status" value="1"/>
</dbReference>
<dbReference type="InterPro" id="IPR009412">
    <property type="entry name" value="DUF1062"/>
</dbReference>
<dbReference type="Proteomes" id="UP000823891">
    <property type="component" value="Unassembled WGS sequence"/>
</dbReference>
<evidence type="ECO:0000313" key="1">
    <source>
        <dbReference type="EMBL" id="HJC23473.1"/>
    </source>
</evidence>
<proteinExistence type="predicted"/>
<reference evidence="1" key="1">
    <citation type="journal article" date="2021" name="PeerJ">
        <title>Extensive microbial diversity within the chicken gut microbiome revealed by metagenomics and culture.</title>
        <authorList>
            <person name="Gilroy R."/>
            <person name="Ravi A."/>
            <person name="Getino M."/>
            <person name="Pursley I."/>
            <person name="Horton D.L."/>
            <person name="Alikhan N.F."/>
            <person name="Baker D."/>
            <person name="Gharbi K."/>
            <person name="Hall N."/>
            <person name="Watson M."/>
            <person name="Adriaenssens E.M."/>
            <person name="Foster-Nyarko E."/>
            <person name="Jarju S."/>
            <person name="Secka A."/>
            <person name="Antonio M."/>
            <person name="Oren A."/>
            <person name="Chaudhuri R.R."/>
            <person name="La Ragione R."/>
            <person name="Hildebrand F."/>
            <person name="Pallen M.J."/>
        </authorList>
    </citation>
    <scope>NUCLEOTIDE SEQUENCE</scope>
    <source>
        <strain evidence="1">USAMLcec2-132</strain>
    </source>
</reference>
<comment type="caution">
    <text evidence="1">The sequence shown here is derived from an EMBL/GenBank/DDBJ whole genome shotgun (WGS) entry which is preliminary data.</text>
</comment>
<reference evidence="1" key="2">
    <citation type="submission" date="2021-04" db="EMBL/GenBank/DDBJ databases">
        <authorList>
            <person name="Gilroy R."/>
        </authorList>
    </citation>
    <scope>NUCLEOTIDE SEQUENCE</scope>
    <source>
        <strain evidence="1">USAMLcec2-132</strain>
    </source>
</reference>
<dbReference type="AlphaFoldDB" id="A0A9D2SPJ2"/>
<protein>
    <submittedName>
        <fullName evidence="1">DUF1062 domain-containing protein</fullName>
    </submittedName>
</protein>
<organism evidence="1 2">
    <name type="scientific">Candidatus Eisenbergiella merdavium</name>
    <dbReference type="NCBI Taxonomy" id="2838551"/>
    <lineage>
        <taxon>Bacteria</taxon>
        <taxon>Bacillati</taxon>
        <taxon>Bacillota</taxon>
        <taxon>Clostridia</taxon>
        <taxon>Lachnospirales</taxon>
        <taxon>Lachnospiraceae</taxon>
        <taxon>Eisenbergiella</taxon>
    </lineage>
</organism>